<dbReference type="EMBL" id="JBHSWW010000033">
    <property type="protein sequence ID" value="MFC6752671.1"/>
    <property type="molecule type" value="Genomic_DNA"/>
</dbReference>
<proteinExistence type="predicted"/>
<dbReference type="RefSeq" id="WP_379779581.1">
    <property type="nucleotide sequence ID" value="NZ_JBHSWW010000033.1"/>
</dbReference>
<evidence type="ECO:0000313" key="3">
    <source>
        <dbReference type="Proteomes" id="UP001596442"/>
    </source>
</evidence>
<evidence type="ECO:0000313" key="2">
    <source>
        <dbReference type="EMBL" id="MFC6752671.1"/>
    </source>
</evidence>
<dbReference type="InterPro" id="IPR029063">
    <property type="entry name" value="SAM-dependent_MTases_sf"/>
</dbReference>
<dbReference type="Pfam" id="PF13847">
    <property type="entry name" value="Methyltransf_31"/>
    <property type="match status" value="1"/>
</dbReference>
<dbReference type="Gene3D" id="3.40.50.150">
    <property type="entry name" value="Vaccinia Virus protein VP39"/>
    <property type="match status" value="1"/>
</dbReference>
<dbReference type="PANTHER" id="PTHR11006">
    <property type="entry name" value="PROTEIN ARGININE N-METHYLTRANSFERASE"/>
    <property type="match status" value="1"/>
</dbReference>
<dbReference type="InterPro" id="IPR025799">
    <property type="entry name" value="Arg_MeTrfase"/>
</dbReference>
<dbReference type="AlphaFoldDB" id="A0ABD5S8F6"/>
<accession>A0ABD5S8F6</accession>
<dbReference type="InterPro" id="IPR025714">
    <property type="entry name" value="Methyltranfer_dom"/>
</dbReference>
<keyword evidence="2" id="KW-0808">Transferase</keyword>
<gene>
    <name evidence="2" type="ORF">ACFQEU_04210</name>
</gene>
<name>A0ABD5S8F6_9EURY</name>
<comment type="caution">
    <text evidence="2">The sequence shown here is derived from an EMBL/GenBank/DDBJ whole genome shotgun (WGS) entry which is preliminary data.</text>
</comment>
<dbReference type="Proteomes" id="UP001596442">
    <property type="component" value="Unassembled WGS sequence"/>
</dbReference>
<reference evidence="2 3" key="1">
    <citation type="journal article" date="2019" name="Int. J. Syst. Evol. Microbiol.">
        <title>The Global Catalogue of Microorganisms (GCM) 10K type strain sequencing project: providing services to taxonomists for standard genome sequencing and annotation.</title>
        <authorList>
            <consortium name="The Broad Institute Genomics Platform"/>
            <consortium name="The Broad Institute Genome Sequencing Center for Infectious Disease"/>
            <person name="Wu L."/>
            <person name="Ma J."/>
        </authorList>
    </citation>
    <scope>NUCLEOTIDE SEQUENCE [LARGE SCALE GENOMIC DNA]</scope>
    <source>
        <strain evidence="2 3">CGMCC 1.3239</strain>
    </source>
</reference>
<keyword evidence="2" id="KW-0489">Methyltransferase</keyword>
<keyword evidence="3" id="KW-1185">Reference proteome</keyword>
<evidence type="ECO:0000259" key="1">
    <source>
        <dbReference type="Pfam" id="PF13847"/>
    </source>
</evidence>
<dbReference type="GO" id="GO:0032259">
    <property type="term" value="P:methylation"/>
    <property type="evidence" value="ECO:0007669"/>
    <property type="project" value="UniProtKB-KW"/>
</dbReference>
<dbReference type="Gene3D" id="2.70.160.11">
    <property type="entry name" value="Hnrnp arginine n-methyltransferase1"/>
    <property type="match status" value="1"/>
</dbReference>
<organism evidence="2 3">
    <name type="scientific">Halorubrum tibetense</name>
    <dbReference type="NCBI Taxonomy" id="175631"/>
    <lineage>
        <taxon>Archaea</taxon>
        <taxon>Methanobacteriati</taxon>
        <taxon>Methanobacteriota</taxon>
        <taxon>Stenosarchaea group</taxon>
        <taxon>Halobacteria</taxon>
        <taxon>Halobacteriales</taxon>
        <taxon>Haloferacaceae</taxon>
        <taxon>Halorubrum</taxon>
    </lineage>
</organism>
<protein>
    <submittedName>
        <fullName evidence="2">Methyltransferase domain-containing protein</fullName>
    </submittedName>
</protein>
<sequence>MVTSMKGTVRRSVRSTLRRLRSNETVSNALYDLTNEDQFSTLCAHERMLADPVRVDTYAAGIERHVEAGDVVVDLGTGTGILAFLAAQQGATVHAIDHAEIIEIAKIAAEYNGIEHVEFHQTNSREFTCSEAVDVILHEQMGAALFDENMLENVLDLKRRVLADDGRVLPARFELFAEPVRVNDDSRVPYLWEEPVHDVSFEFLDLLGETNEYRQPSHSWRFVGHEKFESFLSEPEPVLSVDLDDMSDGSSVPTEFEVARTVTEPGEIDGICLFFRTVFDDETQFDTSPDEAGPTSWGNPLFRTPIRTYANGERISYRVSIGDLSDVDTWSVSLAD</sequence>
<dbReference type="CDD" id="cd02440">
    <property type="entry name" value="AdoMet_MTases"/>
    <property type="match status" value="1"/>
</dbReference>
<dbReference type="PANTHER" id="PTHR11006:SF4">
    <property type="entry name" value="PROTEIN ARGININE N-METHYLTRANSFERASE 7"/>
    <property type="match status" value="1"/>
</dbReference>
<dbReference type="SUPFAM" id="SSF53335">
    <property type="entry name" value="S-adenosyl-L-methionine-dependent methyltransferases"/>
    <property type="match status" value="1"/>
</dbReference>
<feature type="domain" description="Methyltransferase" evidence="1">
    <location>
        <begin position="68"/>
        <end position="174"/>
    </location>
</feature>
<dbReference type="GO" id="GO:0008168">
    <property type="term" value="F:methyltransferase activity"/>
    <property type="evidence" value="ECO:0007669"/>
    <property type="project" value="UniProtKB-KW"/>
</dbReference>